<comment type="caution">
    <text evidence="10">The sequence shown here is derived from an EMBL/GenBank/DDBJ whole genome shotgun (WGS) entry which is preliminary data.</text>
</comment>
<evidence type="ECO:0000256" key="6">
    <source>
        <dbReference type="ARBA" id="ARBA00047665"/>
    </source>
</evidence>
<dbReference type="PIRSF" id="PIRSF006487">
    <property type="entry name" value="GcvT"/>
    <property type="match status" value="1"/>
</dbReference>
<keyword evidence="3" id="KW-0032">Aminotransferase</keyword>
<dbReference type="InterPro" id="IPR006223">
    <property type="entry name" value="GcvT"/>
</dbReference>
<feature type="domain" description="Aminomethyltransferase C-terminal" evidence="9">
    <location>
        <begin position="283"/>
        <end position="361"/>
    </location>
</feature>
<organism evidence="10 11">
    <name type="scientific">Oligosphaera ethanolica</name>
    <dbReference type="NCBI Taxonomy" id="760260"/>
    <lineage>
        <taxon>Bacteria</taxon>
        <taxon>Pseudomonadati</taxon>
        <taxon>Lentisphaerota</taxon>
        <taxon>Oligosphaeria</taxon>
        <taxon>Oligosphaerales</taxon>
        <taxon>Oligosphaeraceae</taxon>
        <taxon>Oligosphaera</taxon>
    </lineage>
</organism>
<dbReference type="GO" id="GO:0004047">
    <property type="term" value="F:aminomethyltransferase activity"/>
    <property type="evidence" value="ECO:0007669"/>
    <property type="project" value="UniProtKB-EC"/>
</dbReference>
<dbReference type="PANTHER" id="PTHR43757:SF2">
    <property type="entry name" value="AMINOMETHYLTRANSFERASE, MITOCHONDRIAL"/>
    <property type="match status" value="1"/>
</dbReference>
<dbReference type="NCBIfam" id="TIGR00528">
    <property type="entry name" value="gcvT"/>
    <property type="match status" value="1"/>
</dbReference>
<feature type="domain" description="GCVT N-terminal" evidence="8">
    <location>
        <begin position="12"/>
        <end position="261"/>
    </location>
</feature>
<evidence type="ECO:0000256" key="4">
    <source>
        <dbReference type="ARBA" id="ARBA00022679"/>
    </source>
</evidence>
<accession>A0AAE3VDD0</accession>
<dbReference type="PANTHER" id="PTHR43757">
    <property type="entry name" value="AMINOMETHYLTRANSFERASE"/>
    <property type="match status" value="1"/>
</dbReference>
<evidence type="ECO:0000256" key="2">
    <source>
        <dbReference type="ARBA" id="ARBA00012616"/>
    </source>
</evidence>
<dbReference type="Gene3D" id="3.30.1360.120">
    <property type="entry name" value="Probable tRNA modification gtpase trme, domain 1"/>
    <property type="match status" value="1"/>
</dbReference>
<name>A0AAE3VDD0_9BACT</name>
<comment type="similarity">
    <text evidence="1">Belongs to the GcvT family.</text>
</comment>
<evidence type="ECO:0000256" key="5">
    <source>
        <dbReference type="ARBA" id="ARBA00031395"/>
    </source>
</evidence>
<dbReference type="RefSeq" id="WP_307259764.1">
    <property type="nucleotide sequence ID" value="NZ_JAUSVL010000001.1"/>
</dbReference>
<dbReference type="GO" id="GO:0008483">
    <property type="term" value="F:transaminase activity"/>
    <property type="evidence" value="ECO:0007669"/>
    <property type="project" value="UniProtKB-KW"/>
</dbReference>
<keyword evidence="4 10" id="KW-0808">Transferase</keyword>
<dbReference type="NCBIfam" id="NF001567">
    <property type="entry name" value="PRK00389.1"/>
    <property type="match status" value="1"/>
</dbReference>
<dbReference type="Pfam" id="PF08669">
    <property type="entry name" value="GCV_T_C"/>
    <property type="match status" value="1"/>
</dbReference>
<dbReference type="GO" id="GO:0005960">
    <property type="term" value="C:glycine cleavage complex"/>
    <property type="evidence" value="ECO:0007669"/>
    <property type="project" value="InterPro"/>
</dbReference>
<proteinExistence type="inferred from homology"/>
<dbReference type="GO" id="GO:0006546">
    <property type="term" value="P:glycine catabolic process"/>
    <property type="evidence" value="ECO:0007669"/>
    <property type="project" value="InterPro"/>
</dbReference>
<sequence length="373" mass="39640">MDEKLLETPLAAEHRALGARMVPFAGWLMPVQYAEGILAEHHHCRQHAALFDICHMGEFRVKGALAAADLDRILARPVADQPVGSCRYNFSLNEQGGVRDDLIVYRLAADEFYLVVNAGPCAGDAAWIGGHLSTTTAFADESAATAKLDLQGPEAAAVLGRLGLATASLPRYYHFQQTAIAGVPVLLSRTGYTGELGFELYFAAAAAVKLWRLLLADPAVKPADLGARDTLRLEMGYPLYGHEMDETTTPVEAGFGAMLKLGQPREFIGSAVLRDPVAGKPRRRLIGMALENKRAARAGAPIYCGAEQVGTVSSGAVAPSLDRAVAMGYVRADLELPVGAALELDNGRVRLAGTVAALPFYGAGSARMELAGR</sequence>
<comment type="catalytic activity">
    <reaction evidence="6">
        <text>N(6)-[(R)-S(8)-aminomethyldihydrolipoyl]-L-lysyl-[protein] + (6S)-5,6,7,8-tetrahydrofolate = N(6)-[(R)-dihydrolipoyl]-L-lysyl-[protein] + (6R)-5,10-methylene-5,6,7,8-tetrahydrofolate + NH4(+)</text>
        <dbReference type="Rhea" id="RHEA:16945"/>
        <dbReference type="Rhea" id="RHEA-COMP:10475"/>
        <dbReference type="Rhea" id="RHEA-COMP:10492"/>
        <dbReference type="ChEBI" id="CHEBI:15636"/>
        <dbReference type="ChEBI" id="CHEBI:28938"/>
        <dbReference type="ChEBI" id="CHEBI:57453"/>
        <dbReference type="ChEBI" id="CHEBI:83100"/>
        <dbReference type="ChEBI" id="CHEBI:83143"/>
        <dbReference type="EC" id="2.1.2.10"/>
    </reaction>
</comment>
<evidence type="ECO:0000313" key="11">
    <source>
        <dbReference type="Proteomes" id="UP001238163"/>
    </source>
</evidence>
<dbReference type="AlphaFoldDB" id="A0AAE3VDD0"/>
<keyword evidence="11" id="KW-1185">Reference proteome</keyword>
<dbReference type="InterPro" id="IPR006222">
    <property type="entry name" value="GCVT_N"/>
</dbReference>
<dbReference type="Gene3D" id="4.10.1250.10">
    <property type="entry name" value="Aminomethyltransferase fragment"/>
    <property type="match status" value="1"/>
</dbReference>
<evidence type="ECO:0000256" key="7">
    <source>
        <dbReference type="PIRSR" id="PIRSR006487-1"/>
    </source>
</evidence>
<dbReference type="SUPFAM" id="SSF101790">
    <property type="entry name" value="Aminomethyltransferase beta-barrel domain"/>
    <property type="match status" value="1"/>
</dbReference>
<reference evidence="10" key="1">
    <citation type="submission" date="2023-07" db="EMBL/GenBank/DDBJ databases">
        <title>Genomic Encyclopedia of Type Strains, Phase IV (KMG-IV): sequencing the most valuable type-strain genomes for metagenomic binning, comparative biology and taxonomic classification.</title>
        <authorList>
            <person name="Goeker M."/>
        </authorList>
    </citation>
    <scope>NUCLEOTIDE SEQUENCE</scope>
    <source>
        <strain evidence="10">DSM 24202</strain>
    </source>
</reference>
<evidence type="ECO:0000259" key="8">
    <source>
        <dbReference type="Pfam" id="PF01571"/>
    </source>
</evidence>
<feature type="binding site" evidence="7">
    <location>
        <position position="199"/>
    </location>
    <ligand>
        <name>substrate</name>
    </ligand>
</feature>
<dbReference type="EC" id="2.1.2.10" evidence="2"/>
<dbReference type="InterPro" id="IPR029043">
    <property type="entry name" value="GcvT/YgfZ_C"/>
</dbReference>
<dbReference type="Gene3D" id="3.30.70.1400">
    <property type="entry name" value="Aminomethyltransferase beta-barrel domains"/>
    <property type="match status" value="1"/>
</dbReference>
<dbReference type="SUPFAM" id="SSF103025">
    <property type="entry name" value="Folate-binding domain"/>
    <property type="match status" value="1"/>
</dbReference>
<dbReference type="Pfam" id="PF01571">
    <property type="entry name" value="GCV_T"/>
    <property type="match status" value="1"/>
</dbReference>
<dbReference type="Proteomes" id="UP001238163">
    <property type="component" value="Unassembled WGS sequence"/>
</dbReference>
<evidence type="ECO:0000259" key="9">
    <source>
        <dbReference type="Pfam" id="PF08669"/>
    </source>
</evidence>
<dbReference type="InterPro" id="IPR013977">
    <property type="entry name" value="GcvT_C"/>
</dbReference>
<dbReference type="GO" id="GO:0005829">
    <property type="term" value="C:cytosol"/>
    <property type="evidence" value="ECO:0007669"/>
    <property type="project" value="TreeGrafter"/>
</dbReference>
<dbReference type="EMBL" id="JAUSVL010000001">
    <property type="protein sequence ID" value="MDQ0288438.1"/>
    <property type="molecule type" value="Genomic_DNA"/>
</dbReference>
<dbReference type="InterPro" id="IPR028896">
    <property type="entry name" value="GcvT/YgfZ/DmdA"/>
</dbReference>
<dbReference type="Gene3D" id="2.40.30.110">
    <property type="entry name" value="Aminomethyltransferase beta-barrel domains"/>
    <property type="match status" value="1"/>
</dbReference>
<gene>
    <name evidence="10" type="ORF">J3R75_000545</name>
</gene>
<evidence type="ECO:0000313" key="10">
    <source>
        <dbReference type="EMBL" id="MDQ0288438.1"/>
    </source>
</evidence>
<dbReference type="InterPro" id="IPR027266">
    <property type="entry name" value="TrmE/GcvT-like"/>
</dbReference>
<protein>
    <recommendedName>
        <fullName evidence="2">aminomethyltransferase</fullName>
        <ecNumber evidence="2">2.1.2.10</ecNumber>
    </recommendedName>
    <alternativeName>
        <fullName evidence="5">Glycine cleavage system T protein</fullName>
    </alternativeName>
</protein>
<evidence type="ECO:0000256" key="1">
    <source>
        <dbReference type="ARBA" id="ARBA00008609"/>
    </source>
</evidence>
<evidence type="ECO:0000256" key="3">
    <source>
        <dbReference type="ARBA" id="ARBA00022576"/>
    </source>
</evidence>